<gene>
    <name evidence="6" type="ORF">KZZ10_12000</name>
</gene>
<dbReference type="Gene3D" id="3.40.50.12780">
    <property type="entry name" value="N-terminal domain of ligase-like"/>
    <property type="match status" value="1"/>
</dbReference>
<comment type="similarity">
    <text evidence="1">Belongs to the ATP-dependent AMP-binding enzyme family.</text>
</comment>
<dbReference type="PANTHER" id="PTHR43605:SF10">
    <property type="entry name" value="ACYL-COA SYNTHETASE MEDIUM CHAIN FAMILY MEMBER 3"/>
    <property type="match status" value="1"/>
</dbReference>
<keyword evidence="3" id="KW-0547">Nucleotide-binding</keyword>
<keyword evidence="4" id="KW-0067">ATP-binding</keyword>
<keyword evidence="7" id="KW-1185">Reference proteome</keyword>
<dbReference type="Proteomes" id="UP000739565">
    <property type="component" value="Unassembled WGS sequence"/>
</dbReference>
<keyword evidence="2" id="KW-0436">Ligase</keyword>
<evidence type="ECO:0000259" key="5">
    <source>
        <dbReference type="Pfam" id="PF00501"/>
    </source>
</evidence>
<dbReference type="PANTHER" id="PTHR43605">
    <property type="entry name" value="ACYL-COENZYME A SYNTHETASE"/>
    <property type="match status" value="1"/>
</dbReference>
<name>A0A953NAL5_9BURK</name>
<reference evidence="6" key="1">
    <citation type="submission" date="2021-07" db="EMBL/GenBank/DDBJ databases">
        <title>New genus and species of the family Alcaligenaceae.</title>
        <authorList>
            <person name="Hahn M.W."/>
        </authorList>
    </citation>
    <scope>NUCLEOTIDE SEQUENCE</scope>
    <source>
        <strain evidence="6">LF4-65</strain>
    </source>
</reference>
<comment type="caution">
    <text evidence="6">The sequence shown here is derived from an EMBL/GenBank/DDBJ whole genome shotgun (WGS) entry which is preliminary data.</text>
</comment>
<dbReference type="InterPro" id="IPR000873">
    <property type="entry name" value="AMP-dep_synth/lig_dom"/>
</dbReference>
<dbReference type="Pfam" id="PF00501">
    <property type="entry name" value="AMP-binding"/>
    <property type="match status" value="1"/>
</dbReference>
<evidence type="ECO:0000256" key="4">
    <source>
        <dbReference type="ARBA" id="ARBA00022840"/>
    </source>
</evidence>
<dbReference type="SUPFAM" id="SSF56801">
    <property type="entry name" value="Acetyl-CoA synthetase-like"/>
    <property type="match status" value="1"/>
</dbReference>
<dbReference type="EMBL" id="JAHXRI010000010">
    <property type="protein sequence ID" value="MBZ1351369.1"/>
    <property type="molecule type" value="Genomic_DNA"/>
</dbReference>
<evidence type="ECO:0000256" key="3">
    <source>
        <dbReference type="ARBA" id="ARBA00022741"/>
    </source>
</evidence>
<dbReference type="GO" id="GO:0005524">
    <property type="term" value="F:ATP binding"/>
    <property type="evidence" value="ECO:0007669"/>
    <property type="project" value="UniProtKB-KW"/>
</dbReference>
<dbReference type="AlphaFoldDB" id="A0A953NAL5"/>
<dbReference type="GO" id="GO:0015645">
    <property type="term" value="F:fatty acid ligase activity"/>
    <property type="evidence" value="ECO:0007669"/>
    <property type="project" value="TreeGrafter"/>
</dbReference>
<evidence type="ECO:0000313" key="7">
    <source>
        <dbReference type="Proteomes" id="UP000739565"/>
    </source>
</evidence>
<dbReference type="InterPro" id="IPR051087">
    <property type="entry name" value="Mitochondrial_ACSM"/>
</dbReference>
<dbReference type="RefSeq" id="WP_259661772.1">
    <property type="nucleotide sequence ID" value="NZ_JAHXRI010000010.1"/>
</dbReference>
<feature type="domain" description="AMP-dependent synthetase/ligase" evidence="5">
    <location>
        <begin position="39"/>
        <end position="387"/>
    </location>
</feature>
<evidence type="ECO:0000313" key="6">
    <source>
        <dbReference type="EMBL" id="MBZ1351369.1"/>
    </source>
</evidence>
<dbReference type="GO" id="GO:0006637">
    <property type="term" value="P:acyl-CoA metabolic process"/>
    <property type="evidence" value="ECO:0007669"/>
    <property type="project" value="TreeGrafter"/>
</dbReference>
<dbReference type="GO" id="GO:0004321">
    <property type="term" value="F:fatty-acyl-CoA synthase activity"/>
    <property type="evidence" value="ECO:0007669"/>
    <property type="project" value="TreeGrafter"/>
</dbReference>
<proteinExistence type="inferred from homology"/>
<sequence length="451" mass="49593">MLDQHASLCESFRWQVPANFNIGQECCHRWTSSSADARRIALLTENACGERAVWTYERLGATANQLSNGLLKMGVKRGDRVAVIMSQRAEAVIAHIAIYSIGAVVLPISTQLAPKAMEYRLRDAEARVALIDTQGANNLLPILQRCHKLTQLVGIDVPDERVLPWRSLLIRQSDTFKPVQTAANDPALLLYTAGATGPARGVLLPHSTLMGNLSGFVASQNWFPANADAFWTPIDWSRASGLFCGVLPALYFGVPLIGVCEPLGLDQVPALIERYRVSHALLPASILKQWTAHLPRASVTQLATLKHLASCEETLSAPVVAWCEHVLGTIPNEIFSQTELACVVGDSNQKWPKRVGSLGRCYPGHRVVVLREDGTPATPGEVGELAIFRHDPFDHPDPVTPLLYWRNEPASLEFITTGWWRTGDLVQQDSDGYFWFAGRRSRLASKPKAVG</sequence>
<protein>
    <submittedName>
        <fullName evidence="6">AMP-binding protein</fullName>
    </submittedName>
</protein>
<evidence type="ECO:0000256" key="1">
    <source>
        <dbReference type="ARBA" id="ARBA00006432"/>
    </source>
</evidence>
<dbReference type="GO" id="GO:0006633">
    <property type="term" value="P:fatty acid biosynthetic process"/>
    <property type="evidence" value="ECO:0007669"/>
    <property type="project" value="TreeGrafter"/>
</dbReference>
<organism evidence="6 7">
    <name type="scientific">Zwartia hollandica</name>
    <dbReference type="NCBI Taxonomy" id="324606"/>
    <lineage>
        <taxon>Bacteria</taxon>
        <taxon>Pseudomonadati</taxon>
        <taxon>Pseudomonadota</taxon>
        <taxon>Betaproteobacteria</taxon>
        <taxon>Burkholderiales</taxon>
        <taxon>Alcaligenaceae</taxon>
        <taxon>Zwartia</taxon>
    </lineage>
</organism>
<evidence type="ECO:0000256" key="2">
    <source>
        <dbReference type="ARBA" id="ARBA00022598"/>
    </source>
</evidence>
<accession>A0A953NAL5</accession>
<dbReference type="InterPro" id="IPR042099">
    <property type="entry name" value="ANL_N_sf"/>
</dbReference>